<feature type="region of interest" description="Disordered" evidence="1">
    <location>
        <begin position="1"/>
        <end position="77"/>
    </location>
</feature>
<feature type="compositionally biased region" description="Polar residues" evidence="1">
    <location>
        <begin position="1"/>
        <end position="25"/>
    </location>
</feature>
<sequence>MSNSPLRSSSEQTLIKESPSRFQNRYTERFKSVLESPPRENTSSSSFTAKSSPLRSTTPGSQHKIFDNGKYTSFEIPNEDRGEWRELSVKDEVNLNNVSASPVRQESFSPMPSHEKKPSTPPPQEQKQQQYHVSRPHRVPHYMQATKSFYDKVNNKKEDRQTDNILRPRFKGGITKRVSTSKIPRYRSTTSINAVEDIQSEMAPDDVYIPMAARIKLFEKGLGNGSNKPAPITPKYSRSNSMNSNSSSPSVNSSKQSSSTTTSQRRVQNHSETTDRMPSYLRQTSSSSIKQKEYHAPISTSPQSQPSSTLRKKKEVKPFYFATSKRAEHYESTFNDKLNLWKVKDKQVIENNSNNRGIKRKNTTTTDTSQKHTKHNKTN</sequence>
<feature type="region of interest" description="Disordered" evidence="1">
    <location>
        <begin position="96"/>
        <end position="134"/>
    </location>
</feature>
<comment type="caution">
    <text evidence="2">The sequence shown here is derived from an EMBL/GenBank/DDBJ whole genome shotgun (WGS) entry which is preliminary data.</text>
</comment>
<evidence type="ECO:0000313" key="2">
    <source>
        <dbReference type="EMBL" id="KAG2194603.1"/>
    </source>
</evidence>
<feature type="compositionally biased region" description="Low complexity" evidence="1">
    <location>
        <begin position="299"/>
        <end position="309"/>
    </location>
</feature>
<accession>A0A8H7UWG0</accession>
<feature type="compositionally biased region" description="Polar residues" evidence="1">
    <location>
        <begin position="96"/>
        <end position="110"/>
    </location>
</feature>
<dbReference type="OrthoDB" id="2290389at2759"/>
<protein>
    <submittedName>
        <fullName evidence="2">Uncharacterized protein</fullName>
    </submittedName>
</protein>
<name>A0A8H7UWG0_9FUNG</name>
<proteinExistence type="predicted"/>
<feature type="region of interest" description="Disordered" evidence="1">
    <location>
        <begin position="351"/>
        <end position="379"/>
    </location>
</feature>
<dbReference type="Proteomes" id="UP000650833">
    <property type="component" value="Unassembled WGS sequence"/>
</dbReference>
<dbReference type="EMBL" id="JAEPRC010000576">
    <property type="protein sequence ID" value="KAG2194603.1"/>
    <property type="molecule type" value="Genomic_DNA"/>
</dbReference>
<feature type="compositionally biased region" description="Low complexity" evidence="1">
    <location>
        <begin position="43"/>
        <end position="52"/>
    </location>
</feature>
<keyword evidence="3" id="KW-1185">Reference proteome</keyword>
<evidence type="ECO:0000256" key="1">
    <source>
        <dbReference type="SAM" id="MobiDB-lite"/>
    </source>
</evidence>
<organism evidence="2 3">
    <name type="scientific">Mucor plumbeus</name>
    <dbReference type="NCBI Taxonomy" id="97098"/>
    <lineage>
        <taxon>Eukaryota</taxon>
        <taxon>Fungi</taxon>
        <taxon>Fungi incertae sedis</taxon>
        <taxon>Mucoromycota</taxon>
        <taxon>Mucoromycotina</taxon>
        <taxon>Mucoromycetes</taxon>
        <taxon>Mucorales</taxon>
        <taxon>Mucorineae</taxon>
        <taxon>Mucoraceae</taxon>
        <taxon>Mucor</taxon>
    </lineage>
</organism>
<dbReference type="AlphaFoldDB" id="A0A8H7UWG0"/>
<feature type="region of interest" description="Disordered" evidence="1">
    <location>
        <begin position="221"/>
        <end position="313"/>
    </location>
</feature>
<reference evidence="2" key="1">
    <citation type="submission" date="2020-12" db="EMBL/GenBank/DDBJ databases">
        <title>Metabolic potential, ecology and presence of endohyphal bacteria is reflected in genomic diversity of Mucoromycotina.</title>
        <authorList>
            <person name="Muszewska A."/>
            <person name="Okrasinska A."/>
            <person name="Steczkiewicz K."/>
            <person name="Drgas O."/>
            <person name="Orlowska M."/>
            <person name="Perlinska-Lenart U."/>
            <person name="Aleksandrzak-Piekarczyk T."/>
            <person name="Szatraj K."/>
            <person name="Zielenkiewicz U."/>
            <person name="Pilsyk S."/>
            <person name="Malc E."/>
            <person name="Mieczkowski P."/>
            <person name="Kruszewska J.S."/>
            <person name="Biernat P."/>
            <person name="Pawlowska J."/>
        </authorList>
    </citation>
    <scope>NUCLEOTIDE SEQUENCE</scope>
    <source>
        <strain evidence="2">CBS 226.32</strain>
    </source>
</reference>
<evidence type="ECO:0000313" key="3">
    <source>
        <dbReference type="Proteomes" id="UP000650833"/>
    </source>
</evidence>
<gene>
    <name evidence="2" type="ORF">INT46_007675</name>
</gene>
<feature type="compositionally biased region" description="Low complexity" evidence="1">
    <location>
        <begin position="237"/>
        <end position="266"/>
    </location>
</feature>